<accession>M2P851</accession>
<dbReference type="EMBL" id="AGEJ01000019">
    <property type="protein sequence ID" value="EMD16492.1"/>
    <property type="molecule type" value="Genomic_DNA"/>
</dbReference>
<dbReference type="PANTHER" id="PTHR43002">
    <property type="entry name" value="GLYCOGEN DEBRANCHING ENZYME"/>
    <property type="match status" value="1"/>
</dbReference>
<dbReference type="RefSeq" id="WP_004803198.1">
    <property type="nucleotide sequence ID" value="NZ_KB446648.1"/>
</dbReference>
<dbReference type="InterPro" id="IPR013783">
    <property type="entry name" value="Ig-like_fold"/>
</dbReference>
<dbReference type="OrthoDB" id="9761875at2"/>
<dbReference type="InterPro" id="IPR011840">
    <property type="entry name" value="PulA_typeI"/>
</dbReference>
<dbReference type="NCBIfam" id="TIGR02104">
    <property type="entry name" value="pulA_typeI"/>
    <property type="match status" value="1"/>
</dbReference>
<dbReference type="Gene3D" id="2.60.40.10">
    <property type="entry name" value="Immunoglobulins"/>
    <property type="match status" value="1"/>
</dbReference>
<keyword evidence="4" id="KW-1185">Reference proteome</keyword>
<name>M2P851_9FIRM</name>
<dbReference type="InterPro" id="IPR006047">
    <property type="entry name" value="GH13_cat_dom"/>
</dbReference>
<dbReference type="InterPro" id="IPR017853">
    <property type="entry name" value="GH"/>
</dbReference>
<dbReference type="BioCyc" id="ECAT999415-HMP:GTTI-1281-MONOMER"/>
<proteinExistence type="inferred from homology"/>
<sequence length="694" mass="80358">MQSDFIRMYATAVSFDEIKVYLSSNYYNGISSKFYIKELHSNQSALLQGDAHDEENGFKTYLLHTKIELEKRYVVTDAYGLTCFLDLSPLTLTEEFDQRYYYDGDDLGSQYSKHSTIFKVWSPLSTSVILKLKKGSDVQLYSMTRNDKGVFGCKVKKDLEGYRYVYIIENNTSIIETCDPYAYASTSNMKSSIVVDLKKLERKKSSLPLLKHSTDAIIYELGVRDFSVDAYGKLRHKGKFLAFCEEGNVTEMGYLSGIDYLKDLGITHVQLMPINDFATVDEDLPYELYNWGYDPAQYNTTEGSYVTLPNDGYRRVNECQKMIESLHKNGLRVILDVVYNHMHDVNQNALEKTVPYYFFRRDENGYRTNGTWCGNDFNTTAKMCRKYILDMCKRWQVLYGADGFRMDLMGIIDIDTVNAIYRQGKAIDPSFLLYGEGWNMGTLPENQKAIIENNQLLPGVGFFNNYFRDTLRGNNQLERKGYISGDTYKTNEAIIALCDYGKFSSIEQNLNYLECHDNATNYDKLLVSNAEENELCRQRRCMIGTAMILLAQGMPFLHAGQEFFDTKGGNANSYNAGDNVNKFDWGRKDQYLDQIEFVKMLIRLRKDNPCFRHYDYQEMRDHIRINNINHRMIEYILTQDNGQYKEIRVYFNPSYDYISVQIGSDFKVMYSMEQEEITDGSLTVKGVSMAICVR</sequence>
<comment type="similarity">
    <text evidence="1">Belongs to the glycosyl hydrolase 13 family.</text>
</comment>
<dbReference type="Pfam" id="PF02922">
    <property type="entry name" value="CBM_48"/>
    <property type="match status" value="1"/>
</dbReference>
<dbReference type="STRING" id="999415.HMPREF9943_01247"/>
<gene>
    <name evidence="3" type="ORF">HMPREF9943_01247</name>
</gene>
<dbReference type="eggNOG" id="COG1523">
    <property type="taxonomic scope" value="Bacteria"/>
</dbReference>
<evidence type="ECO:0000256" key="1">
    <source>
        <dbReference type="ARBA" id="ARBA00008061"/>
    </source>
</evidence>
<evidence type="ECO:0000313" key="4">
    <source>
        <dbReference type="Proteomes" id="UP000011758"/>
    </source>
</evidence>
<comment type="caution">
    <text evidence="3">The sequence shown here is derived from an EMBL/GenBank/DDBJ whole genome shotgun (WGS) entry which is preliminary data.</text>
</comment>
<dbReference type="InterPro" id="IPR014756">
    <property type="entry name" value="Ig_E-set"/>
</dbReference>
<dbReference type="Gene3D" id="3.20.20.80">
    <property type="entry name" value="Glycosidases"/>
    <property type="match status" value="1"/>
</dbReference>
<dbReference type="Proteomes" id="UP000011758">
    <property type="component" value="Unassembled WGS sequence"/>
</dbReference>
<dbReference type="Gene3D" id="2.60.40.2320">
    <property type="match status" value="1"/>
</dbReference>
<dbReference type="Pfam" id="PF00128">
    <property type="entry name" value="Alpha-amylase"/>
    <property type="match status" value="1"/>
</dbReference>
<dbReference type="SMART" id="SM00642">
    <property type="entry name" value="Aamy"/>
    <property type="match status" value="1"/>
</dbReference>
<dbReference type="AlphaFoldDB" id="M2P851"/>
<dbReference type="GO" id="GO:0005975">
    <property type="term" value="P:carbohydrate metabolic process"/>
    <property type="evidence" value="ECO:0007669"/>
    <property type="project" value="InterPro"/>
</dbReference>
<dbReference type="InterPro" id="IPR004193">
    <property type="entry name" value="Glyco_hydro_13_N"/>
</dbReference>
<dbReference type="SUPFAM" id="SSF81296">
    <property type="entry name" value="E set domains"/>
    <property type="match status" value="1"/>
</dbReference>
<dbReference type="GO" id="GO:0004553">
    <property type="term" value="F:hydrolase activity, hydrolyzing O-glycosyl compounds"/>
    <property type="evidence" value="ECO:0007669"/>
    <property type="project" value="InterPro"/>
</dbReference>
<organism evidence="3 4">
    <name type="scientific">Eggerthia catenaformis OT 569 = DSM 20559</name>
    <dbReference type="NCBI Taxonomy" id="999415"/>
    <lineage>
        <taxon>Bacteria</taxon>
        <taxon>Bacillati</taxon>
        <taxon>Bacillota</taxon>
        <taxon>Erysipelotrichia</taxon>
        <taxon>Erysipelotrichales</taxon>
        <taxon>Coprobacillaceae</taxon>
        <taxon>Eggerthia</taxon>
    </lineage>
</organism>
<dbReference type="CDD" id="cd02860">
    <property type="entry name" value="E_set_Pullulanase"/>
    <property type="match status" value="1"/>
</dbReference>
<dbReference type="SUPFAM" id="SSF51445">
    <property type="entry name" value="(Trans)glycosidases"/>
    <property type="match status" value="1"/>
</dbReference>
<feature type="domain" description="Glycosyl hydrolase family 13 catalytic" evidence="2">
    <location>
        <begin position="245"/>
        <end position="605"/>
    </location>
</feature>
<dbReference type="PATRIC" id="fig|999415.3.peg.1267"/>
<protein>
    <submittedName>
        <fullName evidence="3">Pullulanase, type I</fullName>
    </submittedName>
</protein>
<evidence type="ECO:0000313" key="3">
    <source>
        <dbReference type="EMBL" id="EMD16492.1"/>
    </source>
</evidence>
<reference evidence="3 4" key="1">
    <citation type="submission" date="2013-02" db="EMBL/GenBank/DDBJ databases">
        <title>The Genome Sequence of Lactobacillus catenaformis F0143.</title>
        <authorList>
            <consortium name="The Broad Institute Genome Sequencing Platform"/>
            <person name="Earl A."/>
            <person name="Ward D."/>
            <person name="Feldgarden M."/>
            <person name="Gevers D."/>
            <person name="Izard J."/>
            <person name="Blanton J.M."/>
            <person name="Mathney J."/>
            <person name="Dewhirst F.E."/>
            <person name="Young S.K."/>
            <person name="Zeng Q."/>
            <person name="Gargeya S."/>
            <person name="Fitzgerald M."/>
            <person name="Haas B."/>
            <person name="Abouelleil A."/>
            <person name="Alvarado L."/>
            <person name="Arachchi H.M."/>
            <person name="Berlin A."/>
            <person name="Chapman S.B."/>
            <person name="Gearin G."/>
            <person name="Goldberg J."/>
            <person name="Griggs A."/>
            <person name="Gujja S."/>
            <person name="Hansen M."/>
            <person name="Heiman D."/>
            <person name="Howarth C."/>
            <person name="Larimer J."/>
            <person name="Lui A."/>
            <person name="MacDonald P.J.P."/>
            <person name="McCowen C."/>
            <person name="Montmayeur A."/>
            <person name="Murphy C."/>
            <person name="Neiman D."/>
            <person name="Pearson M."/>
            <person name="Priest M."/>
            <person name="Roberts A."/>
            <person name="Saif S."/>
            <person name="Shea T."/>
            <person name="Sisk P."/>
            <person name="Stolte C."/>
            <person name="Sykes S."/>
            <person name="Wortman J."/>
            <person name="Nusbaum C."/>
            <person name="Birren B."/>
        </authorList>
    </citation>
    <scope>NUCLEOTIDE SEQUENCE [LARGE SCALE GENOMIC DNA]</scope>
    <source>
        <strain evidence="3 4">OT 569</strain>
    </source>
</reference>
<evidence type="ECO:0000259" key="2">
    <source>
        <dbReference type="SMART" id="SM00642"/>
    </source>
</evidence>
<dbReference type="CDD" id="cd11341">
    <property type="entry name" value="AmyAc_Pullulanase_LD-like"/>
    <property type="match status" value="1"/>
</dbReference>